<gene>
    <name evidence="2" type="primary">BQ5605_C002g01755</name>
    <name evidence="2" type="ORF">BQ5605_C002G01755</name>
</gene>
<accession>A0A2X0MLM0</accession>
<dbReference type="AlphaFoldDB" id="A0A2X0MLM0"/>
<evidence type="ECO:0000313" key="3">
    <source>
        <dbReference type="Proteomes" id="UP000249464"/>
    </source>
</evidence>
<sequence length="78" mass="8650">MRAKNHGSRRQRIQGETYLPGRVLVSGAIRSDKIQVANDGHHAWAMLWMADGTCVQRERGGWSPHPVCGRDGTLGNLQ</sequence>
<dbReference type="EMBL" id="FQNC01000041">
    <property type="protein sequence ID" value="SGY35338.1"/>
    <property type="molecule type" value="Genomic_DNA"/>
</dbReference>
<protein>
    <submittedName>
        <fullName evidence="2">BQ5605_C002g01755 protein</fullName>
    </submittedName>
</protein>
<reference evidence="2 3" key="1">
    <citation type="submission" date="2016-11" db="EMBL/GenBank/DDBJ databases">
        <authorList>
            <person name="Jaros S."/>
            <person name="Januszkiewicz K."/>
            <person name="Wedrychowicz H."/>
        </authorList>
    </citation>
    <scope>NUCLEOTIDE SEQUENCE [LARGE SCALE GENOMIC DNA]</scope>
</reference>
<keyword evidence="3" id="KW-1185">Reference proteome</keyword>
<dbReference type="Proteomes" id="UP000249464">
    <property type="component" value="Unassembled WGS sequence"/>
</dbReference>
<organism evidence="2 3">
    <name type="scientific">Microbotryum silenes-dioicae</name>
    <dbReference type="NCBI Taxonomy" id="796604"/>
    <lineage>
        <taxon>Eukaryota</taxon>
        <taxon>Fungi</taxon>
        <taxon>Dikarya</taxon>
        <taxon>Basidiomycota</taxon>
        <taxon>Pucciniomycotina</taxon>
        <taxon>Microbotryomycetes</taxon>
        <taxon>Microbotryales</taxon>
        <taxon>Microbotryaceae</taxon>
        <taxon>Microbotryum</taxon>
    </lineage>
</organism>
<feature type="region of interest" description="Disordered" evidence="1">
    <location>
        <begin position="59"/>
        <end position="78"/>
    </location>
</feature>
<evidence type="ECO:0000313" key="2">
    <source>
        <dbReference type="EMBL" id="SGY35338.1"/>
    </source>
</evidence>
<proteinExistence type="predicted"/>
<name>A0A2X0MLM0_9BASI</name>
<evidence type="ECO:0000256" key="1">
    <source>
        <dbReference type="SAM" id="MobiDB-lite"/>
    </source>
</evidence>